<evidence type="ECO:0000313" key="6">
    <source>
        <dbReference type="EMBL" id="CAL1703976.1"/>
    </source>
</evidence>
<evidence type="ECO:0000259" key="5">
    <source>
        <dbReference type="PROSITE" id="PS50222"/>
    </source>
</evidence>
<accession>A0ABP1D7Y1</accession>
<dbReference type="InterPro" id="IPR009060">
    <property type="entry name" value="UBA-like_sf"/>
</dbReference>
<feature type="compositionally biased region" description="Basic and acidic residues" evidence="2">
    <location>
        <begin position="875"/>
        <end position="896"/>
    </location>
</feature>
<feature type="compositionally biased region" description="Low complexity" evidence="2">
    <location>
        <begin position="718"/>
        <end position="732"/>
    </location>
</feature>
<feature type="domain" description="EH" evidence="4">
    <location>
        <begin position="10"/>
        <end position="96"/>
    </location>
</feature>
<dbReference type="InterPro" id="IPR015940">
    <property type="entry name" value="UBA"/>
</dbReference>
<feature type="region of interest" description="Disordered" evidence="2">
    <location>
        <begin position="647"/>
        <end position="1085"/>
    </location>
</feature>
<evidence type="ECO:0000256" key="2">
    <source>
        <dbReference type="SAM" id="MobiDB-lite"/>
    </source>
</evidence>
<reference evidence="7" key="1">
    <citation type="submission" date="2024-04" db="EMBL/GenBank/DDBJ databases">
        <authorList>
            <person name="Shaw F."/>
            <person name="Minotto A."/>
        </authorList>
    </citation>
    <scope>NUCLEOTIDE SEQUENCE [LARGE SCALE GENOMIC DNA]</scope>
</reference>
<feature type="domain" description="UBA" evidence="3">
    <location>
        <begin position="1286"/>
        <end position="1328"/>
    </location>
</feature>
<dbReference type="EMBL" id="OZ037946">
    <property type="protein sequence ID" value="CAL1703976.1"/>
    <property type="molecule type" value="Genomic_DNA"/>
</dbReference>
<dbReference type="SUPFAM" id="SSF47473">
    <property type="entry name" value="EF-hand"/>
    <property type="match status" value="3"/>
</dbReference>
<feature type="region of interest" description="Disordered" evidence="2">
    <location>
        <begin position="415"/>
        <end position="443"/>
    </location>
</feature>
<keyword evidence="7" id="KW-1185">Reference proteome</keyword>
<dbReference type="Gene3D" id="1.10.238.10">
    <property type="entry name" value="EF-hand"/>
    <property type="match status" value="3"/>
</dbReference>
<dbReference type="InterPro" id="IPR000261">
    <property type="entry name" value="EH_dom"/>
</dbReference>
<feature type="region of interest" description="Disordered" evidence="2">
    <location>
        <begin position="217"/>
        <end position="240"/>
    </location>
</feature>
<feature type="domain" description="EH" evidence="4">
    <location>
        <begin position="305"/>
        <end position="394"/>
    </location>
</feature>
<organism evidence="6 7">
    <name type="scientific">Somion occarium</name>
    <dbReference type="NCBI Taxonomy" id="3059160"/>
    <lineage>
        <taxon>Eukaryota</taxon>
        <taxon>Fungi</taxon>
        <taxon>Dikarya</taxon>
        <taxon>Basidiomycota</taxon>
        <taxon>Agaricomycotina</taxon>
        <taxon>Agaricomycetes</taxon>
        <taxon>Polyporales</taxon>
        <taxon>Cerrenaceae</taxon>
        <taxon>Somion</taxon>
    </lineage>
</organism>
<feature type="compositionally biased region" description="Pro residues" evidence="2">
    <location>
        <begin position="1176"/>
        <end position="1185"/>
    </location>
</feature>
<dbReference type="InterPro" id="IPR002048">
    <property type="entry name" value="EF_hand_dom"/>
</dbReference>
<dbReference type="PANTHER" id="PTHR11216:SF170">
    <property type="entry name" value="DYNAMIN ASSOCIATED PROTEIN 160, ISOFORM D"/>
    <property type="match status" value="1"/>
</dbReference>
<keyword evidence="1" id="KW-0175">Coiled coil</keyword>
<feature type="compositionally biased region" description="Polar residues" evidence="2">
    <location>
        <begin position="967"/>
        <end position="978"/>
    </location>
</feature>
<evidence type="ECO:0000256" key="1">
    <source>
        <dbReference type="SAM" id="Coils"/>
    </source>
</evidence>
<dbReference type="Gene3D" id="1.10.8.10">
    <property type="entry name" value="DNA helicase RuvA subunit, C-terminal domain"/>
    <property type="match status" value="1"/>
</dbReference>
<dbReference type="Pfam" id="PF00627">
    <property type="entry name" value="UBA"/>
    <property type="match status" value="1"/>
</dbReference>
<feature type="compositionally biased region" description="Low complexity" evidence="2">
    <location>
        <begin position="1076"/>
        <end position="1085"/>
    </location>
</feature>
<name>A0ABP1D7Y1_9APHY</name>
<feature type="region of interest" description="Disordered" evidence="2">
    <location>
        <begin position="254"/>
        <end position="284"/>
    </location>
</feature>
<dbReference type="InterPro" id="IPR011992">
    <property type="entry name" value="EF-hand-dom_pair"/>
</dbReference>
<feature type="region of interest" description="Disordered" evidence="2">
    <location>
        <begin position="1110"/>
        <end position="1275"/>
    </location>
</feature>
<sequence length="1357" mass="142819">MSKFTPTAAEVALVNQIFAQADTQKLGVVTGDAAVKIFGGSKLSPSVLAEVWALADEDNNGVLTRKGVAVAVRLLGHAQHGEGVSDALVHKPGPVPIIEGLNAPIAQQTTGIPTARSPPPGLPPLTPQDKAKFMKLFIGCGPVNGLLSGEKARDVLVKSKLPVDKLSQIWFLADTKNRGALDAADFIVAMYLIQASMSGQLKTIPAMLPSWLHEQAKSGPESLTSHTTGESGSFSPTSSIFPRPVSTIQPQYTGQSLQPQMTGQALRPTATGPALPPRSALGSSPFPLAAQQTSQTLPWDVSPTEKINADRFFDTLDTHKRGYIDGEVAVPFFVQSKLPDDVLAQIWDLSDLNNDGLLTRDGFAVAMHLIQSKLAGKELPPTLPPTLVPPSMRSAAAAPPPQPAISETMRDLLWDDTPPASSTTPQVPPPTLQPQATGTLSPQHTAAFAPPQRSVFGATDPFANSPFAPAAPSHKNLLDDDEEAAAAPPLEDKSAEIGNVQNQLNSTNRSLQTTTGERANLERTLTEQAAQLSALQTQLSSAKAAYETETRLLTSLRERFNTQTADIQKAREELIHGESDLSAVRVEKAEIEGAVLRDKEEVRDLNRKMAEVGTEVEALKAAVEKAKKEAKQQKGLLAIAKKQLATREAEKARVEKELEEAQVEAQSATKELEETEAALATQEPPPKVNGYKETSPGSPDSVAIAAAHPLPASPPEVSPLSSPSPNGKSNNPFERLAMASGSPPRSGSPFLPFVNSAALPNPPTAEPVVSQTTAANEDPFGLSDASASSEPVAVESKPTATETTPPSDLHRPPGLTISEGEHDVLSSADTDLFMTPPTTATVQKQSEDNAEPAAATQLPSLDGVLSPQVPGHYPLNDEPKHVLEEHTNLDTRLKELDVEESDSDDDEPLTSVKAKLTEGASQPNGEPDHATPSTSAFDDSFGITATPKPDSSRVASPIPPSVAAASFRSQSPALSSHSAAKDVFGSPFAPPTQEQPAQALETPKPNGVAVAPSTATPGVTEFDEAFGKVPSSSGPSQSSEFTFDSAFDDNFDFAAAKEAVPTEPTPAAPPRNESLSATTSTFPPVPVAATATVPKSHSFDAVFLSAADAGTAPSSAAPGGSTTTSFDEVFSAGPSQPPAPAVQLSKSNGGISFDDAFGGNASETLALDNSFAPSAYQPPPGPPPGHVAKAPFPTTSPPTSPRPETSATPSSEARRSISPPPRQMSPPLRHSSPKPRPSTGSSDKEKPPTRHSKLSIRLPFGRKKKHEAPPVPPISQQQVIEEPTPPADDDIEAVKTLCGMGFSRTQAVTALERHGYDVQRALNSLLGEINPLSDSVAVLMIQMQVLPNHSNFYHVLY</sequence>
<feature type="domain" description="EH" evidence="4">
    <location>
        <begin position="129"/>
        <end position="219"/>
    </location>
</feature>
<feature type="compositionally biased region" description="Basic residues" evidence="2">
    <location>
        <begin position="1249"/>
        <end position="1266"/>
    </location>
</feature>
<dbReference type="Proteomes" id="UP001497453">
    <property type="component" value="Chromosome 3"/>
</dbReference>
<evidence type="ECO:0000313" key="7">
    <source>
        <dbReference type="Proteomes" id="UP001497453"/>
    </source>
</evidence>
<feature type="compositionally biased region" description="Polar residues" evidence="2">
    <location>
        <begin position="254"/>
        <end position="263"/>
    </location>
</feature>
<feature type="domain" description="EF-hand" evidence="5">
    <location>
        <begin position="338"/>
        <end position="373"/>
    </location>
</feature>
<protein>
    <submittedName>
        <fullName evidence="6">Uncharacterized protein</fullName>
    </submittedName>
</protein>
<proteinExistence type="predicted"/>
<gene>
    <name evidence="6" type="ORF">GFSPODELE1_LOCUS4797</name>
</gene>
<feature type="compositionally biased region" description="Basic and acidic residues" evidence="2">
    <location>
        <begin position="647"/>
        <end position="656"/>
    </location>
</feature>
<evidence type="ECO:0000259" key="3">
    <source>
        <dbReference type="PROSITE" id="PS50030"/>
    </source>
</evidence>
<feature type="compositionally biased region" description="Low complexity" evidence="2">
    <location>
        <begin position="1110"/>
        <end position="1125"/>
    </location>
</feature>
<feature type="compositionally biased region" description="Low complexity" evidence="2">
    <location>
        <begin position="783"/>
        <end position="796"/>
    </location>
</feature>
<feature type="compositionally biased region" description="Low complexity" evidence="2">
    <location>
        <begin position="1202"/>
        <end position="1211"/>
    </location>
</feature>
<feature type="domain" description="EF-hand" evidence="5">
    <location>
        <begin position="43"/>
        <end position="78"/>
    </location>
</feature>
<evidence type="ECO:0000259" key="4">
    <source>
        <dbReference type="PROSITE" id="PS50031"/>
    </source>
</evidence>
<feature type="compositionally biased region" description="Low complexity" evidence="2">
    <location>
        <begin position="1052"/>
        <end position="1062"/>
    </location>
</feature>
<dbReference type="Pfam" id="PF12763">
    <property type="entry name" value="EH"/>
    <property type="match status" value="3"/>
</dbReference>
<feature type="compositionally biased region" description="Polar residues" evidence="2">
    <location>
        <begin position="221"/>
        <end position="240"/>
    </location>
</feature>
<feature type="coiled-coil region" evidence="1">
    <location>
        <begin position="490"/>
        <end position="573"/>
    </location>
</feature>
<dbReference type="PROSITE" id="PS50031">
    <property type="entry name" value="EH"/>
    <property type="match status" value="3"/>
</dbReference>
<feature type="compositionally biased region" description="Acidic residues" evidence="2">
    <location>
        <begin position="897"/>
        <end position="908"/>
    </location>
</feature>
<feature type="compositionally biased region" description="Low complexity" evidence="2">
    <location>
        <begin position="1030"/>
        <end position="1045"/>
    </location>
</feature>
<dbReference type="SMART" id="SM00165">
    <property type="entry name" value="UBA"/>
    <property type="match status" value="1"/>
</dbReference>
<dbReference type="PROSITE" id="PS50222">
    <property type="entry name" value="EF_HAND_2"/>
    <property type="match status" value="2"/>
</dbReference>
<dbReference type="SMART" id="SM00054">
    <property type="entry name" value="EFh"/>
    <property type="match status" value="3"/>
</dbReference>
<feature type="compositionally biased region" description="Low complexity" evidence="2">
    <location>
        <begin position="952"/>
        <end position="966"/>
    </location>
</feature>
<dbReference type="PROSITE" id="PS50030">
    <property type="entry name" value="UBA"/>
    <property type="match status" value="1"/>
</dbReference>
<dbReference type="CDD" id="cd00052">
    <property type="entry name" value="EH"/>
    <property type="match status" value="3"/>
</dbReference>
<dbReference type="SUPFAM" id="SSF46934">
    <property type="entry name" value="UBA-like"/>
    <property type="match status" value="1"/>
</dbReference>
<dbReference type="SMART" id="SM00027">
    <property type="entry name" value="EH"/>
    <property type="match status" value="3"/>
</dbReference>
<dbReference type="Gene3D" id="1.10.287.1490">
    <property type="match status" value="1"/>
</dbReference>
<dbReference type="PANTHER" id="PTHR11216">
    <property type="entry name" value="EH DOMAIN"/>
    <property type="match status" value="1"/>
</dbReference>